<protein>
    <submittedName>
        <fullName evidence="1">Uncharacterized protein</fullName>
    </submittedName>
</protein>
<dbReference type="EMBL" id="KZ613747">
    <property type="protein sequence ID" value="PMD65138.1"/>
    <property type="molecule type" value="Genomic_DNA"/>
</dbReference>
<dbReference type="AlphaFoldDB" id="A0A2J6TQA4"/>
<dbReference type="InParanoid" id="A0A2J6TQA4"/>
<evidence type="ECO:0000313" key="2">
    <source>
        <dbReference type="Proteomes" id="UP000235371"/>
    </source>
</evidence>
<dbReference type="RefSeq" id="XP_024742042.1">
    <property type="nucleotide sequence ID" value="XM_024871111.1"/>
</dbReference>
<dbReference type="Proteomes" id="UP000235371">
    <property type="component" value="Unassembled WGS sequence"/>
</dbReference>
<dbReference type="GeneID" id="36579193"/>
<keyword evidence="2" id="KW-1185">Reference proteome</keyword>
<reference evidence="1 2" key="1">
    <citation type="submission" date="2016-04" db="EMBL/GenBank/DDBJ databases">
        <title>A degradative enzymes factory behind the ericoid mycorrhizal symbiosis.</title>
        <authorList>
            <consortium name="DOE Joint Genome Institute"/>
            <person name="Martino E."/>
            <person name="Morin E."/>
            <person name="Grelet G."/>
            <person name="Kuo A."/>
            <person name="Kohler A."/>
            <person name="Daghino S."/>
            <person name="Barry K."/>
            <person name="Choi C."/>
            <person name="Cichocki N."/>
            <person name="Clum A."/>
            <person name="Copeland A."/>
            <person name="Hainaut M."/>
            <person name="Haridas S."/>
            <person name="Labutti K."/>
            <person name="Lindquist E."/>
            <person name="Lipzen A."/>
            <person name="Khouja H.-R."/>
            <person name="Murat C."/>
            <person name="Ohm R."/>
            <person name="Olson A."/>
            <person name="Spatafora J."/>
            <person name="Veneault-Fourrey C."/>
            <person name="Henrissat B."/>
            <person name="Grigoriev I."/>
            <person name="Martin F."/>
            <person name="Perotto S."/>
        </authorList>
    </citation>
    <scope>NUCLEOTIDE SEQUENCE [LARGE SCALE GENOMIC DNA]</scope>
    <source>
        <strain evidence="1 2">E</strain>
    </source>
</reference>
<gene>
    <name evidence="1" type="ORF">K444DRAFT_214598</name>
</gene>
<organism evidence="1 2">
    <name type="scientific">Hyaloscypha bicolor E</name>
    <dbReference type="NCBI Taxonomy" id="1095630"/>
    <lineage>
        <taxon>Eukaryota</taxon>
        <taxon>Fungi</taxon>
        <taxon>Dikarya</taxon>
        <taxon>Ascomycota</taxon>
        <taxon>Pezizomycotina</taxon>
        <taxon>Leotiomycetes</taxon>
        <taxon>Helotiales</taxon>
        <taxon>Hyaloscyphaceae</taxon>
        <taxon>Hyaloscypha</taxon>
        <taxon>Hyaloscypha bicolor</taxon>
    </lineage>
</organism>
<name>A0A2J6TQA4_9HELO</name>
<sequence>MTVWTVSGLRGYPMRRNAIVLHISWLFLPVFLARTRAWSVSEVWPFPYAIGSFSAISARAQFPD</sequence>
<evidence type="ECO:0000313" key="1">
    <source>
        <dbReference type="EMBL" id="PMD65138.1"/>
    </source>
</evidence>
<accession>A0A2J6TQA4</accession>
<proteinExistence type="predicted"/>